<comment type="caution">
    <text evidence="10">The sequence shown here is derived from an EMBL/GenBank/DDBJ whole genome shotgun (WGS) entry which is preliminary data.</text>
</comment>
<keyword evidence="11" id="KW-1185">Reference proteome</keyword>
<sequence>MSAVQVEGKRFTLHGDSSSYSFYVSEHGDLIHSHFGGASHSDPSPAPVIPDGGWLQGNSTAYGRAQREFPDNGNGDFGLPAVRVRHGAGTTVTRFLYDSHQVVEGKKGLEGLPATFGDGKSATTLLITLKDKVARLTATLSYAVFPAHNAFVRSFKIYNGSDQDVVVEAAASFSVDLGHAAEGRDMLQLSGEWAREAQIITRRVQSGFQGFQSLTGFSSHLHNPFLGLVSPHTTETTGDAYGFSLVYTGSFSASVERNATGIDRVLIGMNPLQLDWTVSPGKSFTSPEAVAVYSDKGLGQMSRHFHRLYRDHLSKSSWTHKDRPVLINNWEATYFDFDEEKIYNIAEKASEIGCSLAVLDDGWFGTKYPRNSDSAGLGDWKVNENKLRGGLDALVQRIGKLKNDRGESIKFGLWVEPEHVNPASELFEAHPEWTLHAGANGQEYPRVQQRNQYILDLSQVAVQDHLIKVIGDILSLTAISYVKWDCNKAMEQLPTPSVGHAYILGLYRVVDTLTTRFPDILWEGCASGGGRFDPGLLQYWPGSWTSDCTDPVDRLHIQTGTSLVYPPSSMSGHVSASPNHQTGRETPLAFRAHVAMLCGSFGLELDPNHFSAQEKKDIPGLIHLSERISPYIIQGDLYRLARPEQTNWPAFLYLKPDGSGVLLAYQIHNKINTSSPAIRLQGLEPGRTYKVDGVEYKEDTLLSAGLRFPWKGDYQSKVVFIDRV</sequence>
<dbReference type="Pfam" id="PF16874">
    <property type="entry name" value="Glyco_hydro_36C"/>
    <property type="match status" value="1"/>
</dbReference>
<dbReference type="PIRSF" id="PIRSF005536">
    <property type="entry name" value="Agal"/>
    <property type="match status" value="1"/>
</dbReference>
<comment type="similarity">
    <text evidence="5">Belongs to the glycosyl hydrolase.</text>
</comment>
<dbReference type="InterPro" id="IPR031704">
    <property type="entry name" value="Glyco_hydro_36_N"/>
</dbReference>
<evidence type="ECO:0000256" key="3">
    <source>
        <dbReference type="ARBA" id="ARBA00022801"/>
    </source>
</evidence>
<dbReference type="InterPro" id="IPR013785">
    <property type="entry name" value="Aldolase_TIM"/>
</dbReference>
<accession>A0AAD9CXZ9</accession>
<dbReference type="AlphaFoldDB" id="A0AAD9CXZ9"/>
<gene>
    <name evidence="10" type="ORF">DB88DRAFT_496392</name>
</gene>
<dbReference type="PANTHER" id="PTHR43053">
    <property type="entry name" value="GLYCOSIDASE FAMILY 31"/>
    <property type="match status" value="1"/>
</dbReference>
<evidence type="ECO:0000259" key="9">
    <source>
        <dbReference type="Pfam" id="PF16875"/>
    </source>
</evidence>
<feature type="active site" description="Nucleophile" evidence="6">
    <location>
        <position position="485"/>
    </location>
</feature>
<dbReference type="GO" id="GO:0016052">
    <property type="term" value="P:carbohydrate catabolic process"/>
    <property type="evidence" value="ECO:0007669"/>
    <property type="project" value="InterPro"/>
</dbReference>
<evidence type="ECO:0000313" key="11">
    <source>
        <dbReference type="Proteomes" id="UP001182556"/>
    </source>
</evidence>
<dbReference type="InterPro" id="IPR017853">
    <property type="entry name" value="GH"/>
</dbReference>
<comment type="catalytic activity">
    <reaction evidence="1 5">
        <text>Hydrolysis of terminal, non-reducing alpha-D-galactose residues in alpha-D-galactosides, including galactose oligosaccharides, galactomannans and galactolipids.</text>
        <dbReference type="EC" id="3.2.1.22"/>
    </reaction>
</comment>
<evidence type="ECO:0000313" key="10">
    <source>
        <dbReference type="EMBL" id="KAK1922824.1"/>
    </source>
</evidence>
<feature type="binding site" evidence="7">
    <location>
        <begin position="360"/>
        <end position="361"/>
    </location>
    <ligand>
        <name>substrate</name>
    </ligand>
</feature>
<dbReference type="Pfam" id="PF02065">
    <property type="entry name" value="Melibiase"/>
    <property type="match status" value="1"/>
</dbReference>
<dbReference type="InterPro" id="IPR031705">
    <property type="entry name" value="Glyco_hydro_36_C"/>
</dbReference>
<feature type="binding site" evidence="7">
    <location>
        <position position="525"/>
    </location>
    <ligand>
        <name>substrate</name>
    </ligand>
</feature>
<keyword evidence="3 5" id="KW-0378">Hydrolase</keyword>
<name>A0AAD9CXZ9_PAPLA</name>
<dbReference type="Gene3D" id="2.70.98.60">
    <property type="entry name" value="alpha-galactosidase from lactobacil brevis"/>
    <property type="match status" value="1"/>
</dbReference>
<proteinExistence type="inferred from homology"/>
<reference evidence="10" key="1">
    <citation type="submission" date="2023-02" db="EMBL/GenBank/DDBJ databases">
        <title>Identification and recombinant expression of a fungal hydrolase from Papiliotrema laurentii that hydrolyzes apple cutin and clears colloidal polyester polyurethane.</title>
        <authorList>
            <consortium name="DOE Joint Genome Institute"/>
            <person name="Roman V.A."/>
            <person name="Bojanowski C."/>
            <person name="Crable B.R."/>
            <person name="Wagner D.N."/>
            <person name="Hung C.S."/>
            <person name="Nadeau L.J."/>
            <person name="Schratz L."/>
            <person name="Haridas S."/>
            <person name="Pangilinan J."/>
            <person name="Lipzen A."/>
            <person name="Na H."/>
            <person name="Yan M."/>
            <person name="Ng V."/>
            <person name="Grigoriev I.V."/>
            <person name="Spatafora J.W."/>
            <person name="Barlow D."/>
            <person name="Biffinger J."/>
            <person name="Kelley-Loughnane N."/>
            <person name="Varaljay V.A."/>
            <person name="Crookes-Goodson W.J."/>
        </authorList>
    </citation>
    <scope>NUCLEOTIDE SEQUENCE</scope>
    <source>
        <strain evidence="10">5307AH</strain>
    </source>
</reference>
<dbReference type="Gene3D" id="2.60.40.1180">
    <property type="entry name" value="Golgi alpha-mannosidase II"/>
    <property type="match status" value="1"/>
</dbReference>
<dbReference type="EC" id="3.2.1.22" evidence="2 5"/>
<evidence type="ECO:0000256" key="2">
    <source>
        <dbReference type="ARBA" id="ARBA00012755"/>
    </source>
</evidence>
<organism evidence="10 11">
    <name type="scientific">Papiliotrema laurentii</name>
    <name type="common">Cryptococcus laurentii</name>
    <dbReference type="NCBI Taxonomy" id="5418"/>
    <lineage>
        <taxon>Eukaryota</taxon>
        <taxon>Fungi</taxon>
        <taxon>Dikarya</taxon>
        <taxon>Basidiomycota</taxon>
        <taxon>Agaricomycotina</taxon>
        <taxon>Tremellomycetes</taxon>
        <taxon>Tremellales</taxon>
        <taxon>Rhynchogastremaceae</taxon>
        <taxon>Papiliotrema</taxon>
    </lineage>
</organism>
<evidence type="ECO:0000256" key="1">
    <source>
        <dbReference type="ARBA" id="ARBA00001255"/>
    </source>
</evidence>
<keyword evidence="4 5" id="KW-0326">Glycosidase</keyword>
<evidence type="ECO:0000256" key="4">
    <source>
        <dbReference type="ARBA" id="ARBA00023295"/>
    </source>
</evidence>
<dbReference type="PANTHER" id="PTHR43053:SF3">
    <property type="entry name" value="ALPHA-GALACTOSIDASE C-RELATED"/>
    <property type="match status" value="1"/>
</dbReference>
<feature type="binding site" evidence="7">
    <location>
        <position position="547"/>
    </location>
    <ligand>
        <name>substrate</name>
    </ligand>
</feature>
<dbReference type="InterPro" id="IPR013780">
    <property type="entry name" value="Glyco_hydro_b"/>
</dbReference>
<dbReference type="InterPro" id="IPR050985">
    <property type="entry name" value="Alpha-glycosidase_related"/>
</dbReference>
<dbReference type="Proteomes" id="UP001182556">
    <property type="component" value="Unassembled WGS sequence"/>
</dbReference>
<dbReference type="InterPro" id="IPR002252">
    <property type="entry name" value="Glyco_hydro_36"/>
</dbReference>
<dbReference type="Gene3D" id="3.20.20.70">
    <property type="entry name" value="Aldolase class I"/>
    <property type="match status" value="1"/>
</dbReference>
<feature type="binding site" evidence="7">
    <location>
        <position position="193"/>
    </location>
    <ligand>
        <name>substrate</name>
    </ligand>
</feature>
<feature type="binding site" evidence="7">
    <location>
        <position position="450"/>
    </location>
    <ligand>
        <name>substrate</name>
    </ligand>
</feature>
<evidence type="ECO:0000256" key="7">
    <source>
        <dbReference type="PIRSR" id="PIRSR005536-2"/>
    </source>
</evidence>
<evidence type="ECO:0000256" key="6">
    <source>
        <dbReference type="PIRSR" id="PIRSR005536-1"/>
    </source>
</evidence>
<protein>
    <recommendedName>
        <fullName evidence="2 5">Alpha-galactosidase</fullName>
        <ecNumber evidence="2 5">3.2.1.22</ecNumber>
    </recommendedName>
</protein>
<feature type="active site" description="Proton donor" evidence="6">
    <location>
        <position position="547"/>
    </location>
</feature>
<dbReference type="InterPro" id="IPR038417">
    <property type="entry name" value="Alpga-gal_N_sf"/>
</dbReference>
<feature type="domain" description="Glycosyl hydrolase family 36 C-terminal" evidence="8">
    <location>
        <begin position="648"/>
        <end position="720"/>
    </location>
</feature>
<feature type="domain" description="Glycosyl hydrolase family 36 N-terminal" evidence="9">
    <location>
        <begin position="28"/>
        <end position="277"/>
    </location>
</feature>
<dbReference type="GO" id="GO:0004557">
    <property type="term" value="F:alpha-galactosidase activity"/>
    <property type="evidence" value="ECO:0007669"/>
    <property type="project" value="UniProtKB-UniRule"/>
</dbReference>
<dbReference type="CDD" id="cd14791">
    <property type="entry name" value="GH36"/>
    <property type="match status" value="1"/>
</dbReference>
<evidence type="ECO:0000259" key="8">
    <source>
        <dbReference type="Pfam" id="PF16874"/>
    </source>
</evidence>
<dbReference type="SUPFAM" id="SSF51445">
    <property type="entry name" value="(Trans)glycosidases"/>
    <property type="match status" value="1"/>
</dbReference>
<dbReference type="PRINTS" id="PR00743">
    <property type="entry name" value="GLHYDRLASE36"/>
</dbReference>
<comment type="function">
    <text evidence="5">Hydrolyzes a variety of simple alpha-D-galactoside as well as more complex molecules such as oligosaccharides and polysaccharides.</text>
</comment>
<dbReference type="EMBL" id="JAODAN010000008">
    <property type="protein sequence ID" value="KAK1922824.1"/>
    <property type="molecule type" value="Genomic_DNA"/>
</dbReference>
<feature type="binding site" evidence="7">
    <location>
        <begin position="483"/>
        <end position="487"/>
    </location>
    <ligand>
        <name>substrate</name>
    </ligand>
</feature>
<dbReference type="Pfam" id="PF16875">
    <property type="entry name" value="Glyco_hydro_36N"/>
    <property type="match status" value="1"/>
</dbReference>
<dbReference type="FunFam" id="3.20.20.70:FF:000118">
    <property type="entry name" value="Alpha-galactosidase"/>
    <property type="match status" value="1"/>
</dbReference>
<evidence type="ECO:0000256" key="5">
    <source>
        <dbReference type="PIRNR" id="PIRNR005536"/>
    </source>
</evidence>